<dbReference type="Proteomes" id="UP000095143">
    <property type="component" value="Unassembled WGS sequence"/>
</dbReference>
<comment type="caution">
    <text evidence="1">The sequence shown here is derived from an EMBL/GenBank/DDBJ whole genome shotgun (WGS) entry which is preliminary data.</text>
</comment>
<reference evidence="1 2" key="1">
    <citation type="submission" date="2016-08" db="EMBL/GenBank/DDBJ databases">
        <title>Whole genome sequence of Pseudomonas graminis strain UASWS1507, a potential biological control agent for agriculture.</title>
        <authorList>
            <person name="Crovadore J."/>
            <person name="Calmin G."/>
            <person name="Chablais R."/>
            <person name="Cochard B."/>
            <person name="Lefort F."/>
        </authorList>
    </citation>
    <scope>NUCLEOTIDE SEQUENCE [LARGE SCALE GENOMIC DNA]</scope>
    <source>
        <strain evidence="1 2">UASWS1507</strain>
    </source>
</reference>
<proteinExistence type="predicted"/>
<name>A0A1C2DY62_9PSED</name>
<evidence type="ECO:0008006" key="3">
    <source>
        <dbReference type="Google" id="ProtNLM"/>
    </source>
</evidence>
<protein>
    <recommendedName>
        <fullName evidence="3">DUF2513 domain-containing protein</fullName>
    </recommendedName>
</protein>
<accession>A0A1C2DY62</accession>
<dbReference type="OrthoDB" id="6960201at2"/>
<evidence type="ECO:0000313" key="2">
    <source>
        <dbReference type="Proteomes" id="UP000095143"/>
    </source>
</evidence>
<dbReference type="AlphaFoldDB" id="A0A1C2DY62"/>
<dbReference type="InterPro" id="IPR019650">
    <property type="entry name" value="DUF2513"/>
</dbReference>
<gene>
    <name evidence="1" type="ORF">BBI10_14490</name>
</gene>
<dbReference type="Pfam" id="PF10711">
    <property type="entry name" value="DUF2513"/>
    <property type="match status" value="1"/>
</dbReference>
<evidence type="ECO:0000313" key="1">
    <source>
        <dbReference type="EMBL" id="OCX19596.1"/>
    </source>
</evidence>
<sequence>MRRDMDLYRAIVLQLELEELPPGAIAEINVLGGDFPIEGYTEEQVQYHARQIIMAGLIDQGGGGSTTGFGFRSLTPAGHDFADSVRDEKIWKMTKDGAMKAGGFTVQLLVDLAKGFTKKQIQKFTDIEL</sequence>
<organism evidence="1 2">
    <name type="scientific">Pseudomonas graminis</name>
    <dbReference type="NCBI Taxonomy" id="158627"/>
    <lineage>
        <taxon>Bacteria</taxon>
        <taxon>Pseudomonadati</taxon>
        <taxon>Pseudomonadota</taxon>
        <taxon>Gammaproteobacteria</taxon>
        <taxon>Pseudomonadales</taxon>
        <taxon>Pseudomonadaceae</taxon>
        <taxon>Pseudomonas</taxon>
    </lineage>
</organism>
<dbReference type="EMBL" id="MDEN01000063">
    <property type="protein sequence ID" value="OCX19596.1"/>
    <property type="molecule type" value="Genomic_DNA"/>
</dbReference>